<dbReference type="PROSITE" id="PS51257">
    <property type="entry name" value="PROKAR_LIPOPROTEIN"/>
    <property type="match status" value="1"/>
</dbReference>
<keyword evidence="6" id="KW-0732">Signal</keyword>
<accession>A0A1T2L7L0</accession>
<comment type="caution">
    <text evidence="8">The sequence shown here is derived from an EMBL/GenBank/DDBJ whole genome shotgun (WGS) entry which is preliminary data.</text>
</comment>
<protein>
    <submittedName>
        <fullName evidence="8">Flagellar motor protein MotB</fullName>
    </submittedName>
</protein>
<keyword evidence="3" id="KW-0998">Cell outer membrane</keyword>
<dbReference type="InterPro" id="IPR006665">
    <property type="entry name" value="OmpA-like"/>
</dbReference>
<dbReference type="InterPro" id="IPR036737">
    <property type="entry name" value="OmpA-like_sf"/>
</dbReference>
<feature type="signal peptide" evidence="6">
    <location>
        <begin position="1"/>
        <end position="20"/>
    </location>
</feature>
<dbReference type="Gene3D" id="3.30.1330.60">
    <property type="entry name" value="OmpA-like domain"/>
    <property type="match status" value="1"/>
</dbReference>
<dbReference type="PANTHER" id="PTHR30329">
    <property type="entry name" value="STATOR ELEMENT OF FLAGELLAR MOTOR COMPLEX"/>
    <property type="match status" value="1"/>
</dbReference>
<dbReference type="PANTHER" id="PTHR30329:SF21">
    <property type="entry name" value="LIPOPROTEIN YIAD-RELATED"/>
    <property type="match status" value="1"/>
</dbReference>
<dbReference type="EMBL" id="MPRL01000014">
    <property type="protein sequence ID" value="OOZ41098.1"/>
    <property type="molecule type" value="Genomic_DNA"/>
</dbReference>
<dbReference type="InterPro" id="IPR050330">
    <property type="entry name" value="Bact_OuterMem_StrucFunc"/>
</dbReference>
<dbReference type="Pfam" id="PF05433">
    <property type="entry name" value="Rick_17kDa_Anti"/>
    <property type="match status" value="1"/>
</dbReference>
<dbReference type="Proteomes" id="UP000191110">
    <property type="component" value="Unassembled WGS sequence"/>
</dbReference>
<dbReference type="OrthoDB" id="9782229at2"/>
<name>A0A1T2L7L0_9GAMM</name>
<feature type="domain" description="OmpA-like" evidence="7">
    <location>
        <begin position="98"/>
        <end position="215"/>
    </location>
</feature>
<dbReference type="RefSeq" id="WP_078482994.1">
    <property type="nucleotide sequence ID" value="NZ_MPRL01000014.1"/>
</dbReference>
<evidence type="ECO:0000256" key="5">
    <source>
        <dbReference type="SAM" id="MobiDB-lite"/>
    </source>
</evidence>
<keyword evidence="2 4" id="KW-0472">Membrane</keyword>
<keyword evidence="8" id="KW-0969">Cilium</keyword>
<dbReference type="CDD" id="cd07185">
    <property type="entry name" value="OmpA_C-like"/>
    <property type="match status" value="1"/>
</dbReference>
<dbReference type="InterPro" id="IPR006664">
    <property type="entry name" value="OMP_bac"/>
</dbReference>
<comment type="subcellular location">
    <subcellularLocation>
        <location evidence="1">Cell outer membrane</location>
    </subcellularLocation>
</comment>
<evidence type="ECO:0000259" key="7">
    <source>
        <dbReference type="PROSITE" id="PS51123"/>
    </source>
</evidence>
<keyword evidence="9" id="KW-1185">Reference proteome</keyword>
<reference evidence="8 9" key="1">
    <citation type="submission" date="2016-11" db="EMBL/GenBank/DDBJ databases">
        <title>Mixed transmission modes and dynamic genome evolution in an obligate animal-bacterial symbiosis.</title>
        <authorList>
            <person name="Russell S.L."/>
            <person name="Corbett-Detig R.B."/>
            <person name="Cavanaugh C.M."/>
        </authorList>
    </citation>
    <scope>NUCLEOTIDE SEQUENCE [LARGE SCALE GENOMIC DNA]</scope>
    <source>
        <strain evidence="8">Sveles-Q1</strain>
    </source>
</reference>
<evidence type="ECO:0000313" key="8">
    <source>
        <dbReference type="EMBL" id="OOZ41098.1"/>
    </source>
</evidence>
<organism evidence="8 9">
    <name type="scientific">Solemya pervernicosa gill symbiont</name>
    <dbReference type="NCBI Taxonomy" id="642797"/>
    <lineage>
        <taxon>Bacteria</taxon>
        <taxon>Pseudomonadati</taxon>
        <taxon>Pseudomonadota</taxon>
        <taxon>Gammaproteobacteria</taxon>
        <taxon>sulfur-oxidizing symbionts</taxon>
    </lineage>
</organism>
<dbReference type="Pfam" id="PF00691">
    <property type="entry name" value="OmpA"/>
    <property type="match status" value="1"/>
</dbReference>
<sequence length="236" mass="25762">MKRVMRITAVACALTLAGCAADDPNRRAKSGAAIGAIAGAVLGHQVQHSTRGRVVGAVIGAVAGGAIGNYMDNQQRDMERELAEEQQRNELEIERMRDDSLKIGVSNEISFDSGRANLKPAFEDTLNKVADVIRKYDRTVVHVVGHTDSVGSDAYNMSLSRQRADRVADYLARQGVNWDRLRTEGRGEREPRADNATAAGRQLNRRVEIVVKPVVEGQEDRAYEPPAASRPASWNG</sequence>
<dbReference type="PRINTS" id="PR01021">
    <property type="entry name" value="OMPADOMAIN"/>
</dbReference>
<dbReference type="AlphaFoldDB" id="A0A1T2L7L0"/>
<feature type="region of interest" description="Disordered" evidence="5">
    <location>
        <begin position="216"/>
        <end position="236"/>
    </location>
</feature>
<evidence type="ECO:0000256" key="3">
    <source>
        <dbReference type="ARBA" id="ARBA00023237"/>
    </source>
</evidence>
<evidence type="ECO:0000256" key="6">
    <source>
        <dbReference type="SAM" id="SignalP"/>
    </source>
</evidence>
<gene>
    <name evidence="8" type="ORF">BOW53_05040</name>
</gene>
<evidence type="ECO:0000256" key="4">
    <source>
        <dbReference type="PROSITE-ProRule" id="PRU00473"/>
    </source>
</evidence>
<feature type="chain" id="PRO_5012436554" evidence="6">
    <location>
        <begin position="21"/>
        <end position="236"/>
    </location>
</feature>
<proteinExistence type="predicted"/>
<keyword evidence="8" id="KW-0282">Flagellum</keyword>
<evidence type="ECO:0000256" key="2">
    <source>
        <dbReference type="ARBA" id="ARBA00023136"/>
    </source>
</evidence>
<dbReference type="InterPro" id="IPR008816">
    <property type="entry name" value="Gly_zipper_2TM_dom"/>
</dbReference>
<evidence type="ECO:0000256" key="1">
    <source>
        <dbReference type="ARBA" id="ARBA00004442"/>
    </source>
</evidence>
<dbReference type="SUPFAM" id="SSF103088">
    <property type="entry name" value="OmpA-like"/>
    <property type="match status" value="1"/>
</dbReference>
<evidence type="ECO:0000313" key="9">
    <source>
        <dbReference type="Proteomes" id="UP000191110"/>
    </source>
</evidence>
<keyword evidence="8" id="KW-0966">Cell projection</keyword>
<dbReference type="GO" id="GO:0009279">
    <property type="term" value="C:cell outer membrane"/>
    <property type="evidence" value="ECO:0007669"/>
    <property type="project" value="UniProtKB-SubCell"/>
</dbReference>
<dbReference type="PRINTS" id="PR01023">
    <property type="entry name" value="NAFLGMOTY"/>
</dbReference>
<dbReference type="PROSITE" id="PS51123">
    <property type="entry name" value="OMPA_2"/>
    <property type="match status" value="1"/>
</dbReference>